<dbReference type="InterPro" id="IPR007809">
    <property type="entry name" value="FlgN-like"/>
</dbReference>
<dbReference type="EMBL" id="RJVG01000001">
    <property type="protein sequence ID" value="ROR31546.1"/>
    <property type="molecule type" value="Genomic_DNA"/>
</dbReference>
<dbReference type="Pfam" id="PF05130">
    <property type="entry name" value="FlgN"/>
    <property type="match status" value="1"/>
</dbReference>
<organism evidence="2 3">
    <name type="scientific">Mobilisporobacter senegalensis</name>
    <dbReference type="NCBI Taxonomy" id="1329262"/>
    <lineage>
        <taxon>Bacteria</taxon>
        <taxon>Bacillati</taxon>
        <taxon>Bacillota</taxon>
        <taxon>Clostridia</taxon>
        <taxon>Lachnospirales</taxon>
        <taxon>Lachnospiraceae</taxon>
        <taxon>Mobilisporobacter</taxon>
    </lineage>
</organism>
<dbReference type="Proteomes" id="UP000273083">
    <property type="component" value="Unassembled WGS sequence"/>
</dbReference>
<dbReference type="AlphaFoldDB" id="A0A3N1XY63"/>
<sequence>MDNQNVYINILINTLAKKSAVLDDLIDITLLQESYLKEAPQNMDSFEETLDNKSELINNLDQLDDGFEAVYERVKEELKSKKDLFQNEVLKLQELIRQVTNKGVKLQALEQQNKLKMEAYFLTKKQEIKNFKKSSQTASNYYKSMIDRPQGDSYFLDKKK</sequence>
<accession>A0A3N1XY63</accession>
<reference evidence="2 3" key="1">
    <citation type="submission" date="2018-11" db="EMBL/GenBank/DDBJ databases">
        <title>Genomic Encyclopedia of Type Strains, Phase IV (KMG-IV): sequencing the most valuable type-strain genomes for metagenomic binning, comparative biology and taxonomic classification.</title>
        <authorList>
            <person name="Goeker M."/>
        </authorList>
    </citation>
    <scope>NUCLEOTIDE SEQUENCE [LARGE SCALE GENOMIC DNA]</scope>
    <source>
        <strain evidence="2 3">DSM 26537</strain>
    </source>
</reference>
<evidence type="ECO:0000313" key="3">
    <source>
        <dbReference type="Proteomes" id="UP000273083"/>
    </source>
</evidence>
<keyword evidence="1" id="KW-0175">Coiled coil</keyword>
<dbReference type="RefSeq" id="WP_123607643.1">
    <property type="nucleotide sequence ID" value="NZ_RJVG01000001.1"/>
</dbReference>
<name>A0A3N1XY63_9FIRM</name>
<comment type="caution">
    <text evidence="2">The sequence shown here is derived from an EMBL/GenBank/DDBJ whole genome shotgun (WGS) entry which is preliminary data.</text>
</comment>
<proteinExistence type="predicted"/>
<gene>
    <name evidence="2" type="ORF">EDD66_101163</name>
</gene>
<evidence type="ECO:0000313" key="2">
    <source>
        <dbReference type="EMBL" id="ROR31546.1"/>
    </source>
</evidence>
<keyword evidence="3" id="KW-1185">Reference proteome</keyword>
<evidence type="ECO:0000256" key="1">
    <source>
        <dbReference type="SAM" id="Coils"/>
    </source>
</evidence>
<dbReference type="OrthoDB" id="9798495at2"/>
<feature type="coiled-coil region" evidence="1">
    <location>
        <begin position="43"/>
        <end position="112"/>
    </location>
</feature>
<dbReference type="GO" id="GO:0044780">
    <property type="term" value="P:bacterial-type flagellum assembly"/>
    <property type="evidence" value="ECO:0007669"/>
    <property type="project" value="InterPro"/>
</dbReference>
<protein>
    <submittedName>
        <fullName evidence="2">FlgN protein</fullName>
    </submittedName>
</protein>